<dbReference type="AlphaFoldDB" id="A0A8I0H433"/>
<evidence type="ECO:0000259" key="3">
    <source>
        <dbReference type="PROSITE" id="PS51846"/>
    </source>
</evidence>
<keyword evidence="1" id="KW-0812">Transmembrane</keyword>
<dbReference type="Pfam" id="PF01595">
    <property type="entry name" value="CNNM"/>
    <property type="match status" value="1"/>
</dbReference>
<feature type="non-terminal residue" evidence="4">
    <location>
        <position position="76"/>
    </location>
</feature>
<dbReference type="PROSITE" id="PS51846">
    <property type="entry name" value="CNNM"/>
    <property type="match status" value="1"/>
</dbReference>
<name>A0A8I0H433_XANCI</name>
<evidence type="ECO:0000313" key="4">
    <source>
        <dbReference type="EMBL" id="MBD4338856.1"/>
    </source>
</evidence>
<feature type="domain" description="CNNM transmembrane" evidence="3">
    <location>
        <begin position="1"/>
        <end position="76"/>
    </location>
</feature>
<keyword evidence="2" id="KW-0732">Signal</keyword>
<proteinExistence type="predicted"/>
<feature type="non-terminal residue" evidence="4">
    <location>
        <position position="1"/>
    </location>
</feature>
<accession>A0A8I0H433</accession>
<organism evidence="4 5">
    <name type="scientific">Xanthomonas citri pv. citri</name>
    <dbReference type="NCBI Taxonomy" id="611301"/>
    <lineage>
        <taxon>Bacteria</taxon>
        <taxon>Pseudomonadati</taxon>
        <taxon>Pseudomonadota</taxon>
        <taxon>Gammaproteobacteria</taxon>
        <taxon>Lysobacterales</taxon>
        <taxon>Lysobacteraceae</taxon>
        <taxon>Xanthomonas</taxon>
    </lineage>
</organism>
<protein>
    <submittedName>
        <fullName evidence="4">DUF21 domain-containing protein</fullName>
    </submittedName>
</protein>
<feature type="chain" id="PRO_5034885336" evidence="2">
    <location>
        <begin position="20"/>
        <end position="76"/>
    </location>
</feature>
<keyword evidence="1" id="KW-1133">Transmembrane helix</keyword>
<evidence type="ECO:0000256" key="2">
    <source>
        <dbReference type="SAM" id="SignalP"/>
    </source>
</evidence>
<comment type="caution">
    <text evidence="4">The sequence shown here is derived from an EMBL/GenBank/DDBJ whole genome shotgun (WGS) entry which is preliminary data.</text>
</comment>
<evidence type="ECO:0000256" key="1">
    <source>
        <dbReference type="PROSITE-ProRule" id="PRU01193"/>
    </source>
</evidence>
<dbReference type="GO" id="GO:0016020">
    <property type="term" value="C:membrane"/>
    <property type="evidence" value="ECO:0007669"/>
    <property type="project" value="UniProtKB-UniRule"/>
</dbReference>
<gene>
    <name evidence="4" type="ORF">GUH15_22940</name>
</gene>
<dbReference type="EMBL" id="JAABFR010001758">
    <property type="protein sequence ID" value="MBD4338856.1"/>
    <property type="molecule type" value="Genomic_DNA"/>
</dbReference>
<keyword evidence="1" id="KW-0472">Membrane</keyword>
<sequence length="76" mass="8097">IVILIAFSAFFSGSEIAFASVNTLRLQSKADKGSKPAQVAYYICQQYDKALCTILIGNNLVNIASSSLATVIALQL</sequence>
<feature type="signal peptide" evidence="2">
    <location>
        <begin position="1"/>
        <end position="19"/>
    </location>
</feature>
<reference evidence="4" key="1">
    <citation type="submission" date="2020-01" db="EMBL/GenBank/DDBJ databases">
        <authorList>
            <person name="Richard D."/>
        </authorList>
    </citation>
    <scope>NUCLEOTIDE SEQUENCE</scope>
    <source>
        <strain evidence="4">JP541</strain>
    </source>
</reference>
<evidence type="ECO:0000313" key="5">
    <source>
        <dbReference type="Proteomes" id="UP000653002"/>
    </source>
</evidence>
<dbReference type="Proteomes" id="UP000653002">
    <property type="component" value="Unassembled WGS sequence"/>
</dbReference>
<dbReference type="InterPro" id="IPR002550">
    <property type="entry name" value="CNNM"/>
</dbReference>